<feature type="compositionally biased region" description="Basic and acidic residues" evidence="1">
    <location>
        <begin position="538"/>
        <end position="549"/>
    </location>
</feature>
<feature type="compositionally biased region" description="Polar residues" evidence="1">
    <location>
        <begin position="706"/>
        <end position="722"/>
    </location>
</feature>
<feature type="region of interest" description="Disordered" evidence="1">
    <location>
        <begin position="874"/>
        <end position="926"/>
    </location>
</feature>
<feature type="compositionally biased region" description="Polar residues" evidence="1">
    <location>
        <begin position="1018"/>
        <end position="1027"/>
    </location>
</feature>
<dbReference type="InterPro" id="IPR001849">
    <property type="entry name" value="PH_domain"/>
</dbReference>
<sequence>MSQWGGGPRSPTAEAPPSPTTSKPPLAENTPTLRKPANIDTITPQASALKLDTYAKNSPHSPSQPTFTATPSRARADSRANTRPNSMIQTYQPPQMDVAADTPPELQPIFSFLNSHSNKLYQEGYFLKLHDLDSRGRPSAERSWIESFAQLVGTVLSLWDAAALDAAGEDGEVVPTFVNLSDASIKMIESLPMNGAQGGNLQNVLSISTAANNRYLLHFNSLSSLTQWTAGIRLAMFEHSTLQEAYTGSLIAGKGRFLNNIKSIMERSRFPHEDWARVRFGAGTAWKRCWCVTTPPDEKEYQKAQKTLKKTSAYERVKVPKGSIKFYDTRKVTKKTKPIATITDAFAAYAIYPQSKPLIDQSTLVKMEGLVTIHGSPESITEGFVFVMPEVHPAVTGFEMMLRWLFPVFDTFGIYGRPNRLIADTLDQRGLMFAMPRDRRYGYLDILDVSALIHTQGSQAWSERQWRVEMKKMTATRMSTQMEGSPRNSRQIGQRRNTTTSRTSLPQSKGGVRFDDGASTGSAPGSRSASPSPMGGLEGDRLMMPKRTDSAPPGTNMSPHKRSVSDAQGYRSRYDTQTPSRLSLQTDREDENDAPPPPPKHRVALASLGRSHGPGSLERIQSGDEVPTMASLAADVHTQSASPHLLPPGPVLSPPAFTHSPNDRPANQPYQAPELRRAHSNVDAATLYQMQDAVRRGSSPEEEWSGNVQQHPQNPVASSTLANRALGMPADRSQGLLNDASHSRPRDPRQRLSTIEGSPFVGAGSEVFQSPEQAYGPSQMDGAGDEWHVAEERPPAVPMHASQGIARKPVPLKLAAVPTRSDSLPAERAGVEGREQEMLSPDSPVSTESFVGALIDQEALERILDGEDARYNSIKTTKSSEPDYASTISSAHEERISVEKPRAGRLKTVGDPDIADSAARPLSSGKLDTWEQDLAKEAAPVPNVDFGPTFTYKPSTGSRPGTSGTMTPSTFLNRSRSRSCDRLREHSRDRLSRVTPTETNRHSYFAGATTPSPGAMTPTVSGASPSGTPGDRSSIAWQPPASPAVNPDARQSLTPEQWVQYRAAMAAQPQQAPARKGMAAAFTHQRTASGNSMHQLRRTLTKTPPLSRTPSGDWTQYAPQGQQRTPPSRPHSRGANAYLAQPSPGGGTLYNNQPTSLTAKEQMHVARTTGSPLVNYTTKADQKAQEQHQPGLFGALAARERERQESGKAGGHNNRLSMNNAAVQQAIAARQQQQLGVEARARAEYQAQMQGEALRQSHALQMQQQAQTVQMQQQMELLQQQMQYQQQYAGQGQGQGVQRPGVQTQGSWQQLQQGVPVQQQQQQGYLAPGMQTPSSLSTAGFTSPFAQQQQQAGSSYGPSLGPGTTPGTPNGMAGGQWQWQQQQQQQQRRA</sequence>
<protein>
    <recommendedName>
        <fullName evidence="2">PH domain-containing protein</fullName>
    </recommendedName>
</protein>
<dbReference type="InterPro" id="IPR011993">
    <property type="entry name" value="PH-like_dom_sf"/>
</dbReference>
<feature type="compositionally biased region" description="Polar residues" evidence="1">
    <location>
        <begin position="476"/>
        <end position="507"/>
    </location>
</feature>
<dbReference type="InterPro" id="IPR058155">
    <property type="entry name" value="Skg3/CAF120-like_PH"/>
</dbReference>
<dbReference type="Proteomes" id="UP000309340">
    <property type="component" value="Unassembled WGS sequence"/>
</dbReference>
<feature type="region of interest" description="Disordered" evidence="1">
    <location>
        <begin position="816"/>
        <end position="847"/>
    </location>
</feature>
<feature type="region of interest" description="Disordered" evidence="1">
    <location>
        <begin position="938"/>
        <end position="1054"/>
    </location>
</feature>
<comment type="caution">
    <text evidence="3">The sequence shown here is derived from an EMBL/GenBank/DDBJ whole genome shotgun (WGS) entry which is preliminary data.</text>
</comment>
<feature type="compositionally biased region" description="Polar residues" evidence="1">
    <location>
        <begin position="1331"/>
        <end position="1345"/>
    </location>
</feature>
<gene>
    <name evidence="3" type="ORF">B0A55_00003</name>
</gene>
<evidence type="ECO:0000313" key="4">
    <source>
        <dbReference type="Proteomes" id="UP000309340"/>
    </source>
</evidence>
<dbReference type="STRING" id="329884.A0A4U0Y3N4"/>
<feature type="region of interest" description="Disordered" evidence="1">
    <location>
        <begin position="476"/>
        <end position="621"/>
    </location>
</feature>
<feature type="compositionally biased region" description="Low complexity" evidence="1">
    <location>
        <begin position="517"/>
        <end position="535"/>
    </location>
</feature>
<feature type="region of interest" description="Disordered" evidence="1">
    <location>
        <begin position="693"/>
        <end position="764"/>
    </location>
</feature>
<organism evidence="3 4">
    <name type="scientific">Friedmanniomyces simplex</name>
    <dbReference type="NCBI Taxonomy" id="329884"/>
    <lineage>
        <taxon>Eukaryota</taxon>
        <taxon>Fungi</taxon>
        <taxon>Dikarya</taxon>
        <taxon>Ascomycota</taxon>
        <taxon>Pezizomycotina</taxon>
        <taxon>Dothideomycetes</taxon>
        <taxon>Dothideomycetidae</taxon>
        <taxon>Mycosphaerellales</taxon>
        <taxon>Teratosphaeriaceae</taxon>
        <taxon>Friedmanniomyces</taxon>
    </lineage>
</organism>
<feature type="region of interest" description="Disordered" evidence="1">
    <location>
        <begin position="1319"/>
        <end position="1390"/>
    </location>
</feature>
<feature type="compositionally biased region" description="Polar residues" evidence="1">
    <location>
        <begin position="575"/>
        <end position="585"/>
    </location>
</feature>
<feature type="compositionally biased region" description="Basic and acidic residues" evidence="1">
    <location>
        <begin position="891"/>
        <end position="902"/>
    </location>
</feature>
<evidence type="ECO:0000256" key="1">
    <source>
        <dbReference type="SAM" id="MobiDB-lite"/>
    </source>
</evidence>
<dbReference type="FunFam" id="2.30.29.30:FF:000203">
    <property type="entry name" value="PH domain-containing protein"/>
    <property type="match status" value="1"/>
</dbReference>
<accession>A0A4U0Y3N4</accession>
<feature type="compositionally biased region" description="Polar residues" evidence="1">
    <location>
        <begin position="55"/>
        <end position="71"/>
    </location>
</feature>
<dbReference type="EMBL" id="NAJQ01000003">
    <property type="protein sequence ID" value="TKA83771.1"/>
    <property type="molecule type" value="Genomic_DNA"/>
</dbReference>
<evidence type="ECO:0000313" key="3">
    <source>
        <dbReference type="EMBL" id="TKA83771.1"/>
    </source>
</evidence>
<reference evidence="3 4" key="1">
    <citation type="submission" date="2017-03" db="EMBL/GenBank/DDBJ databases">
        <title>Genomes of endolithic fungi from Antarctica.</title>
        <authorList>
            <person name="Coleine C."/>
            <person name="Masonjones S."/>
            <person name="Stajich J.E."/>
        </authorList>
    </citation>
    <scope>NUCLEOTIDE SEQUENCE [LARGE SCALE GENOMIC DNA]</scope>
    <source>
        <strain evidence="3 4">CCFEE 5184</strain>
    </source>
</reference>
<dbReference type="SMART" id="SM00233">
    <property type="entry name" value="PH"/>
    <property type="match status" value="1"/>
</dbReference>
<feature type="domain" description="PH" evidence="2">
    <location>
        <begin position="119"/>
        <end position="237"/>
    </location>
</feature>
<evidence type="ECO:0000259" key="2">
    <source>
        <dbReference type="PROSITE" id="PS50003"/>
    </source>
</evidence>
<feature type="compositionally biased region" description="Polar residues" evidence="1">
    <location>
        <begin position="952"/>
        <end position="974"/>
    </location>
</feature>
<dbReference type="Pfam" id="PF25381">
    <property type="entry name" value="PH_26"/>
    <property type="match status" value="1"/>
</dbReference>
<feature type="compositionally biased region" description="Polar residues" evidence="1">
    <location>
        <begin position="1102"/>
        <end position="1126"/>
    </location>
</feature>
<dbReference type="PROSITE" id="PS50003">
    <property type="entry name" value="PH_DOMAIN"/>
    <property type="match status" value="1"/>
</dbReference>
<feature type="compositionally biased region" description="Low complexity" evidence="1">
    <location>
        <begin position="1346"/>
        <end position="1390"/>
    </location>
</feature>
<proteinExistence type="predicted"/>
<name>A0A4U0Y3N4_9PEZI</name>
<dbReference type="SUPFAM" id="SSF50729">
    <property type="entry name" value="PH domain-like"/>
    <property type="match status" value="1"/>
</dbReference>
<keyword evidence="4" id="KW-1185">Reference proteome</keyword>
<feature type="compositionally biased region" description="Basic and acidic residues" evidence="1">
    <location>
        <begin position="741"/>
        <end position="750"/>
    </location>
</feature>
<feature type="region of interest" description="Disordered" evidence="1">
    <location>
        <begin position="636"/>
        <end position="670"/>
    </location>
</feature>
<dbReference type="Gene3D" id="2.30.29.30">
    <property type="entry name" value="Pleckstrin-homology domain (PH domain)/Phosphotyrosine-binding domain (PTB)"/>
    <property type="match status" value="1"/>
</dbReference>
<feature type="compositionally biased region" description="Basic and acidic residues" evidence="1">
    <location>
        <begin position="978"/>
        <end position="992"/>
    </location>
</feature>
<feature type="region of interest" description="Disordered" evidence="1">
    <location>
        <begin position="1102"/>
        <end position="1146"/>
    </location>
</feature>
<dbReference type="OrthoDB" id="5563754at2759"/>
<feature type="region of interest" description="Disordered" evidence="1">
    <location>
        <begin position="1"/>
        <end position="89"/>
    </location>
</feature>